<dbReference type="InterPro" id="IPR020013">
    <property type="entry name" value="Flagellar_FlgE/F/G"/>
</dbReference>
<dbReference type="InterPro" id="IPR037058">
    <property type="entry name" value="Falgellar_hook_FlgE_sf"/>
</dbReference>
<dbReference type="Proteomes" id="UP001144397">
    <property type="component" value="Unassembled WGS sequence"/>
</dbReference>
<dbReference type="InterPro" id="IPR037925">
    <property type="entry name" value="FlgE/F/G-like"/>
</dbReference>
<evidence type="ECO:0000259" key="6">
    <source>
        <dbReference type="Pfam" id="PF00460"/>
    </source>
</evidence>
<gene>
    <name evidence="11" type="ORF">GGQ86_002302</name>
    <name evidence="10" type="ORF">XFLAVUS301_00870</name>
</gene>
<proteinExistence type="inferred from homology"/>
<evidence type="ECO:0000256" key="1">
    <source>
        <dbReference type="ARBA" id="ARBA00004117"/>
    </source>
</evidence>
<keyword evidence="10" id="KW-0969">Cilium</keyword>
<sequence length="418" mass="42702">MSLYGMLRTSVSGMTAQSNLLGTVSDNIANAGTAGYKRADTQFSSLLLETGGTEYQSGSVNTDVRYAISQQGALNYTSSSTDLAVQGSGFFLVTDPSGQTQLTRAGSFQVDASTGNLVNSAGLTLMGYDVSAGDPNVVLNGTAGLVPINLQNTKLAATPSTEGTFAANLPSNAAVAAAPTAGANVAGASFSEKSSLVAYDNLGNAVTLDLYLTKTAASPDTWQLAVYDRAGAPATGAFPYASGPLSTQTLSFDATGKLASGNSISLAVPNGATLTLDLAGMSQLAAPYTPFTASVNGNAPSAISDFSIAKDGTVYATDANGRKSAIYRIPLGTVQSADRLEPLTGNAYTTTLESGAIQIGFPNEGGVGTLLSGATEQSNVDMASELTRMIVAQRDYTANSKVFQTGTELLDVLMNLKR</sequence>
<evidence type="ECO:0000256" key="3">
    <source>
        <dbReference type="ARBA" id="ARBA00019015"/>
    </source>
</evidence>
<evidence type="ECO:0000256" key="5">
    <source>
        <dbReference type="RuleBase" id="RU362116"/>
    </source>
</evidence>
<dbReference type="NCBIfam" id="TIGR03506">
    <property type="entry name" value="FlgEFG_subfam"/>
    <property type="match status" value="1"/>
</dbReference>
<dbReference type="PANTHER" id="PTHR30435:SF1">
    <property type="entry name" value="FLAGELLAR HOOK PROTEIN FLGE"/>
    <property type="match status" value="1"/>
</dbReference>
<evidence type="ECO:0000259" key="9">
    <source>
        <dbReference type="Pfam" id="PF22692"/>
    </source>
</evidence>
<dbReference type="InterPro" id="IPR010930">
    <property type="entry name" value="Flg_bb/hook_C_dom"/>
</dbReference>
<dbReference type="Proteomes" id="UP001245370">
    <property type="component" value="Unassembled WGS sequence"/>
</dbReference>
<comment type="similarity">
    <text evidence="2 5">Belongs to the flagella basal body rod proteins family.</text>
</comment>
<keyword evidence="13" id="KW-1185">Reference proteome</keyword>
<reference evidence="11 13" key="2">
    <citation type="submission" date="2023-07" db="EMBL/GenBank/DDBJ databases">
        <title>Genomic Encyclopedia of Type Strains, Phase IV (KMG-IV): sequencing the most valuable type-strain genomes for metagenomic binning, comparative biology and taxonomic classification.</title>
        <authorList>
            <person name="Goeker M."/>
        </authorList>
    </citation>
    <scope>NUCLEOTIDE SEQUENCE [LARGE SCALE GENOMIC DNA]</scope>
    <source>
        <strain evidence="11 13">DSM 338</strain>
    </source>
</reference>
<dbReference type="Pfam" id="PF22692">
    <property type="entry name" value="LlgE_F_G_D1"/>
    <property type="match status" value="1"/>
</dbReference>
<comment type="caution">
    <text evidence="10">The sequence shown here is derived from an EMBL/GenBank/DDBJ whole genome shotgun (WGS) entry which is preliminary data.</text>
</comment>
<feature type="domain" description="Flagellar basal body rod protein N-terminal" evidence="6">
    <location>
        <begin position="7"/>
        <end position="37"/>
    </location>
</feature>
<reference evidence="10" key="1">
    <citation type="submission" date="2022-12" db="EMBL/GenBank/DDBJ databases">
        <title>Reference genome sequencing for broad-spectrum identification of bacterial and archaeal isolates by mass spectrometry.</title>
        <authorList>
            <person name="Sekiguchi Y."/>
            <person name="Tourlousse D.M."/>
        </authorList>
    </citation>
    <scope>NUCLEOTIDE SEQUENCE</scope>
    <source>
        <strain evidence="10">301</strain>
    </source>
</reference>
<dbReference type="EMBL" id="JAVDPY010000003">
    <property type="protein sequence ID" value="MDR6333832.1"/>
    <property type="molecule type" value="Genomic_DNA"/>
</dbReference>
<comment type="function">
    <text evidence="5">A flexible structure which links the flagellar filament to the drive apparatus in the basal body.</text>
</comment>
<evidence type="ECO:0000256" key="2">
    <source>
        <dbReference type="ARBA" id="ARBA00009677"/>
    </source>
</evidence>
<dbReference type="GO" id="GO:0009425">
    <property type="term" value="C:bacterial-type flagellum basal body"/>
    <property type="evidence" value="ECO:0007669"/>
    <property type="project" value="UniProtKB-SubCell"/>
</dbReference>
<organism evidence="10 12">
    <name type="scientific">Xanthobacter flavus</name>
    <dbReference type="NCBI Taxonomy" id="281"/>
    <lineage>
        <taxon>Bacteria</taxon>
        <taxon>Pseudomonadati</taxon>
        <taxon>Pseudomonadota</taxon>
        <taxon>Alphaproteobacteria</taxon>
        <taxon>Hyphomicrobiales</taxon>
        <taxon>Xanthobacteraceae</taxon>
        <taxon>Xanthobacter</taxon>
    </lineage>
</organism>
<protein>
    <recommendedName>
        <fullName evidence="3 5">Flagellar hook protein FlgE</fullName>
    </recommendedName>
</protein>
<keyword evidence="10" id="KW-0966">Cell projection</keyword>
<dbReference type="InterPro" id="IPR053967">
    <property type="entry name" value="LlgE_F_G-like_D1"/>
</dbReference>
<dbReference type="SUPFAM" id="SSF117143">
    <property type="entry name" value="Flagellar hook protein flgE"/>
    <property type="match status" value="1"/>
</dbReference>
<evidence type="ECO:0000313" key="11">
    <source>
        <dbReference type="EMBL" id="MDR6333832.1"/>
    </source>
</evidence>
<dbReference type="Gene3D" id="2.60.98.20">
    <property type="entry name" value="Flagellar hook protein FlgE"/>
    <property type="match status" value="1"/>
</dbReference>
<feature type="domain" description="Flagellar hook protein FlgE/F/G-like D1" evidence="9">
    <location>
        <begin position="84"/>
        <end position="136"/>
    </location>
</feature>
<keyword evidence="10" id="KW-0282">Flagellum</keyword>
<evidence type="ECO:0000313" key="10">
    <source>
        <dbReference type="EMBL" id="GLI20413.1"/>
    </source>
</evidence>
<dbReference type="Pfam" id="PF07559">
    <property type="entry name" value="FlgE_D2"/>
    <property type="match status" value="1"/>
</dbReference>
<evidence type="ECO:0000313" key="13">
    <source>
        <dbReference type="Proteomes" id="UP001245370"/>
    </source>
</evidence>
<feature type="domain" description="Flagellar hook protein FlgE D2" evidence="8">
    <location>
        <begin position="168"/>
        <end position="297"/>
    </location>
</feature>
<evidence type="ECO:0000256" key="4">
    <source>
        <dbReference type="ARBA" id="ARBA00023143"/>
    </source>
</evidence>
<keyword evidence="4 5" id="KW-0975">Bacterial flagellum</keyword>
<dbReference type="GeneID" id="95760880"/>
<dbReference type="Pfam" id="PF06429">
    <property type="entry name" value="Flg_bbr_C"/>
    <property type="match status" value="1"/>
</dbReference>
<evidence type="ECO:0000259" key="8">
    <source>
        <dbReference type="Pfam" id="PF07559"/>
    </source>
</evidence>
<evidence type="ECO:0000313" key="12">
    <source>
        <dbReference type="Proteomes" id="UP001144397"/>
    </source>
</evidence>
<dbReference type="Pfam" id="PF00460">
    <property type="entry name" value="Flg_bb_rod"/>
    <property type="match status" value="1"/>
</dbReference>
<evidence type="ECO:0000259" key="7">
    <source>
        <dbReference type="Pfam" id="PF06429"/>
    </source>
</evidence>
<dbReference type="InterPro" id="IPR011491">
    <property type="entry name" value="FlgE_D2"/>
</dbReference>
<dbReference type="GO" id="GO:0005829">
    <property type="term" value="C:cytosol"/>
    <property type="evidence" value="ECO:0007669"/>
    <property type="project" value="TreeGrafter"/>
</dbReference>
<dbReference type="RefSeq" id="WP_281804549.1">
    <property type="nucleotide sequence ID" value="NZ_BSDO01000001.1"/>
</dbReference>
<comment type="subcellular location">
    <subcellularLocation>
        <location evidence="1 5">Bacterial flagellum basal body</location>
    </subcellularLocation>
</comment>
<feature type="domain" description="Flagellar basal-body/hook protein C-terminal" evidence="7">
    <location>
        <begin position="372"/>
        <end position="416"/>
    </location>
</feature>
<name>A0A9W6CDU2_XANFL</name>
<dbReference type="GO" id="GO:0009424">
    <property type="term" value="C:bacterial-type flagellum hook"/>
    <property type="evidence" value="ECO:0007669"/>
    <property type="project" value="TreeGrafter"/>
</dbReference>
<accession>A0A9W6CDU2</accession>
<dbReference type="InterPro" id="IPR001444">
    <property type="entry name" value="Flag_bb_rod_N"/>
</dbReference>
<dbReference type="EMBL" id="BSDO01000001">
    <property type="protein sequence ID" value="GLI20413.1"/>
    <property type="molecule type" value="Genomic_DNA"/>
</dbReference>
<dbReference type="PANTHER" id="PTHR30435">
    <property type="entry name" value="FLAGELLAR PROTEIN"/>
    <property type="match status" value="1"/>
</dbReference>
<dbReference type="AlphaFoldDB" id="A0A9W6CDU2"/>
<dbReference type="GO" id="GO:0071978">
    <property type="term" value="P:bacterial-type flagellum-dependent swarming motility"/>
    <property type="evidence" value="ECO:0007669"/>
    <property type="project" value="TreeGrafter"/>
</dbReference>